<keyword evidence="4" id="KW-1185">Reference proteome</keyword>
<feature type="repeat" description="TPR" evidence="1">
    <location>
        <begin position="772"/>
        <end position="805"/>
    </location>
</feature>
<feature type="repeat" description="TPR" evidence="1">
    <location>
        <begin position="612"/>
        <end position="645"/>
    </location>
</feature>
<dbReference type="PROSITE" id="PS50005">
    <property type="entry name" value="TPR"/>
    <property type="match status" value="13"/>
</dbReference>
<feature type="repeat" description="TPR" evidence="1">
    <location>
        <begin position="732"/>
        <end position="765"/>
    </location>
</feature>
<dbReference type="Pfam" id="PF12770">
    <property type="entry name" value="CHAT"/>
    <property type="match status" value="1"/>
</dbReference>
<feature type="domain" description="CHAT" evidence="2">
    <location>
        <begin position="1062"/>
        <end position="1322"/>
    </location>
</feature>
<feature type="repeat" description="TPR" evidence="1">
    <location>
        <begin position="492"/>
        <end position="525"/>
    </location>
</feature>
<dbReference type="Pfam" id="PF13432">
    <property type="entry name" value="TPR_16"/>
    <property type="match status" value="1"/>
</dbReference>
<dbReference type="Pfam" id="PF13176">
    <property type="entry name" value="TPR_7"/>
    <property type="match status" value="1"/>
</dbReference>
<dbReference type="InterPro" id="IPR024983">
    <property type="entry name" value="CHAT_dom"/>
</dbReference>
<dbReference type="PANTHER" id="PTHR10098">
    <property type="entry name" value="RAPSYN-RELATED"/>
    <property type="match status" value="1"/>
</dbReference>
<protein>
    <recommendedName>
        <fullName evidence="2">CHAT domain-containing protein</fullName>
    </recommendedName>
</protein>
<dbReference type="EMBL" id="CALNXI010002068">
    <property type="protein sequence ID" value="CAH3182470.1"/>
    <property type="molecule type" value="Genomic_DNA"/>
</dbReference>
<dbReference type="Pfam" id="PF13181">
    <property type="entry name" value="TPR_8"/>
    <property type="match status" value="3"/>
</dbReference>
<evidence type="ECO:0000313" key="4">
    <source>
        <dbReference type="Proteomes" id="UP001159427"/>
    </source>
</evidence>
<comment type="caution">
    <text evidence="3">The sequence shown here is derived from an EMBL/GenBank/DDBJ whole genome shotgun (WGS) entry which is preliminary data.</text>
</comment>
<feature type="repeat" description="TPR" evidence="1">
    <location>
        <begin position="572"/>
        <end position="605"/>
    </location>
</feature>
<feature type="repeat" description="TPR" evidence="1">
    <location>
        <begin position="532"/>
        <end position="565"/>
    </location>
</feature>
<dbReference type="Gene3D" id="1.25.40.10">
    <property type="entry name" value="Tetratricopeptide repeat domain"/>
    <property type="match status" value="6"/>
</dbReference>
<dbReference type="Proteomes" id="UP001159427">
    <property type="component" value="Unassembled WGS sequence"/>
</dbReference>
<dbReference type="InterPro" id="IPR011990">
    <property type="entry name" value="TPR-like_helical_dom_sf"/>
</dbReference>
<feature type="repeat" description="TPR" evidence="1">
    <location>
        <begin position="35"/>
        <end position="68"/>
    </location>
</feature>
<dbReference type="Pfam" id="PF13424">
    <property type="entry name" value="TPR_12"/>
    <property type="match status" value="6"/>
</dbReference>
<dbReference type="SMART" id="SM00028">
    <property type="entry name" value="TPR"/>
    <property type="match status" value="20"/>
</dbReference>
<feature type="repeat" description="TPR" evidence="1">
    <location>
        <begin position="253"/>
        <end position="286"/>
    </location>
</feature>
<name>A0ABN8RV88_9CNID</name>
<proteinExistence type="predicted"/>
<feature type="repeat" description="TPR" evidence="1">
    <location>
        <begin position="373"/>
        <end position="406"/>
    </location>
</feature>
<sequence length="1332" mass="148683">MARSPITASKEGDVTSANEEFETLQFDDDNLKAIAEVYKNEGNDEYKKSNFNSAIHYYSKGIKVNCKDEELNAKLYSNRAAANLNLSNYAEALNDAKIAVDLQPSFLKAFWRGASACVHLARFDEAITWCDKGLAIAPYNQNLLEVRSRCVEEQRKLQVSLAEKKTCAKKTHTTENIGTSRDHGSLKDFKTKIDYQEHQLKIAKEQGDRGEEGRVYGNLGITFLLLGDYITAKDYLECQLKIFKELGDRLREGRAYGNLGNAHYSLGDFETARDYYQRRLEIAKELGDRSGQVELYSNLGNTHRSLGDFKTAKDCYEHELKTAEEFGDRLGEARAQRNLGNAHYSLGNVETAIECHQRHLKIAKELCDRSGEGNAYSSLGIAYQSLGDFKKAKDYHERHLKIAINLGERLEEGRAYGNLGNAHYIMGDFKTSRDYYERSLKITKELGDRSGEGIAYGNLGNVLDRLGDFKTAIDYHQRSLEIANELDERLEGGVYGNLGNAYEGLGDFKAAMNYYERDLKIAKERGDRSGEGRAYGNLGNAHHSMGDFKTARDYHERHLKIAKESGDRLSEGNAYGNLGNAHHSLGDFKTAIDFHQRDLEIAKELSCRSQEGRAYSNLGNTYHSMGDFKTARDYYERHLKIAKESGDRSVEGIAYGNLGRAHHSLGDFNTAIDYHERHLKSAKELGDRSGEGNANGNLGAAYDNLGDFKTAKVYYERCLKIAKELGNRSGEEKAYCHLGNTHHNLGELKSAFDCYERGLKIAEELGDRSGVGKAYSNLGNTHYSQGDFKTAIEYHQRHLKIAKELGDRSGEGIANGYIGNAYQFLEDFKSAKDYHERHLKIATELGDTLSEGTACANLGKSFKFLGQVTAAIKYYQLAITLFNNIRDRLQLKDELKISLRDRFKIVYAGLWRLMLTEGNVTEALFSAEQGRAQGLKDLMELSYAFQSSDAYVGSGTGVKTVNELLGYLPPNTIFVAFGENKLIFWVCQSGKEFELRKKKIHSEDEVETFLEVLVQVAQQEIGTRGLVKCEDRSLQLADNLVLKRSPQDGKQTKCLHLQKSGLSTLYDTIIEPIQDLLLGTELMFVPEGPLCLAPFAAFKGPNSKYLCESFRIRVAPSLTSLKMIADCPVDYHHKSGALLVGDPLTERPPLPCAREEVEMIGRMLGSTPLIGTQATKDEVLARLDSIALVHIAAHGNMETGEIALASTEGVKENILTMRDVMGVQMRARLVVLSCCHSARGEIKAEGVVGIARAFLGAGARSVLVSLWAIDDEATLEFMKNFYQRLVKGISASESLNQTMNCMRESEEFNAVKYWAPFVLIGDDVTLEFAGNE</sequence>
<evidence type="ECO:0000313" key="3">
    <source>
        <dbReference type="EMBL" id="CAH3182470.1"/>
    </source>
</evidence>
<feature type="repeat" description="TPR" evidence="1">
    <location>
        <begin position="333"/>
        <end position="366"/>
    </location>
</feature>
<feature type="repeat" description="TPR" evidence="1">
    <location>
        <begin position="413"/>
        <end position="446"/>
    </location>
</feature>
<keyword evidence="1" id="KW-0802">TPR repeat</keyword>
<dbReference type="PANTHER" id="PTHR10098:SF108">
    <property type="entry name" value="TETRATRICOPEPTIDE REPEAT PROTEIN 28"/>
    <property type="match status" value="1"/>
</dbReference>
<reference evidence="3 4" key="1">
    <citation type="submission" date="2022-05" db="EMBL/GenBank/DDBJ databases">
        <authorList>
            <consortium name="Genoscope - CEA"/>
            <person name="William W."/>
        </authorList>
    </citation>
    <scope>NUCLEOTIDE SEQUENCE [LARGE SCALE GENOMIC DNA]</scope>
</reference>
<feature type="repeat" description="TPR" evidence="1">
    <location>
        <begin position="293"/>
        <end position="326"/>
    </location>
</feature>
<gene>
    <name evidence="3" type="ORF">PEVE_00014212</name>
</gene>
<accession>A0ABN8RV88</accession>
<dbReference type="SUPFAM" id="SSF48452">
    <property type="entry name" value="TPR-like"/>
    <property type="match status" value="4"/>
</dbReference>
<dbReference type="InterPro" id="IPR019734">
    <property type="entry name" value="TPR_rpt"/>
</dbReference>
<evidence type="ECO:0000256" key="1">
    <source>
        <dbReference type="PROSITE-ProRule" id="PRU00339"/>
    </source>
</evidence>
<organism evidence="3 4">
    <name type="scientific">Porites evermanni</name>
    <dbReference type="NCBI Taxonomy" id="104178"/>
    <lineage>
        <taxon>Eukaryota</taxon>
        <taxon>Metazoa</taxon>
        <taxon>Cnidaria</taxon>
        <taxon>Anthozoa</taxon>
        <taxon>Hexacorallia</taxon>
        <taxon>Scleractinia</taxon>
        <taxon>Fungiina</taxon>
        <taxon>Poritidae</taxon>
        <taxon>Porites</taxon>
    </lineage>
</organism>
<evidence type="ECO:0000259" key="2">
    <source>
        <dbReference type="Pfam" id="PF12770"/>
    </source>
</evidence>
<feature type="repeat" description="TPR" evidence="1">
    <location>
        <begin position="453"/>
        <end position="486"/>
    </location>
</feature>